<feature type="active site" evidence="4">
    <location>
        <position position="46"/>
    </location>
</feature>
<evidence type="ECO:0000256" key="3">
    <source>
        <dbReference type="ARBA" id="ARBA00048267"/>
    </source>
</evidence>
<dbReference type="Gene3D" id="3.40.50.180">
    <property type="entry name" value="Methylesterase CheB, C-terminal domain"/>
    <property type="match status" value="1"/>
</dbReference>
<dbReference type="Pfam" id="PF01339">
    <property type="entry name" value="CheB_methylest"/>
    <property type="match status" value="1"/>
</dbReference>
<keyword evidence="1 4" id="KW-0378">Hydrolase</keyword>
<evidence type="ECO:0000256" key="2">
    <source>
        <dbReference type="ARBA" id="ARBA00039140"/>
    </source>
</evidence>
<dbReference type="PANTHER" id="PTHR42872:SF6">
    <property type="entry name" value="PROTEIN-GLUTAMATE METHYLESTERASE_PROTEIN-GLUTAMINE GLUTAMINASE"/>
    <property type="match status" value="1"/>
</dbReference>
<feature type="active site" evidence="4">
    <location>
        <position position="139"/>
    </location>
</feature>
<dbReference type="EC" id="3.1.1.61" evidence="2"/>
<feature type="active site" evidence="4">
    <location>
        <position position="19"/>
    </location>
</feature>
<dbReference type="RefSeq" id="WP_326504729.1">
    <property type="nucleotide sequence ID" value="NZ_JAWIIV010000001.1"/>
</dbReference>
<sequence length="202" mass="21132">MLSIPFSSHQIDLIVIGGSAGGIQAMSELLEGLPANLSAAVTLVLHMPPNRPSLLPDLFGRRCKLPVKEAEDKEPIMPGTVYLASPDYHLLIEPERRFALSCDEPLNFSRPSIDMLFESAAMAYRTAVLGIVLSGANSDGAAGLTAIRSAGGLGWVQLPSEAQAAAMPIAAIDRAGADSVLTLGKMTELLASAHTAAKETNA</sequence>
<keyword evidence="7" id="KW-1185">Reference proteome</keyword>
<evidence type="ECO:0000259" key="5">
    <source>
        <dbReference type="PROSITE" id="PS50122"/>
    </source>
</evidence>
<dbReference type="SUPFAM" id="SSF52738">
    <property type="entry name" value="Methylesterase CheB, C-terminal domain"/>
    <property type="match status" value="1"/>
</dbReference>
<name>A0ABU6J390_9BURK</name>
<protein>
    <recommendedName>
        <fullName evidence="2">protein-glutamate methylesterase</fullName>
        <ecNumber evidence="2">3.1.1.61</ecNumber>
    </recommendedName>
</protein>
<comment type="caution">
    <text evidence="6">The sequence shown here is derived from an EMBL/GenBank/DDBJ whole genome shotgun (WGS) entry which is preliminary data.</text>
</comment>
<keyword evidence="4" id="KW-0145">Chemotaxis</keyword>
<evidence type="ECO:0000256" key="1">
    <source>
        <dbReference type="ARBA" id="ARBA00022801"/>
    </source>
</evidence>
<dbReference type="CDD" id="cd16433">
    <property type="entry name" value="CheB"/>
    <property type="match status" value="1"/>
</dbReference>
<dbReference type="PANTHER" id="PTHR42872">
    <property type="entry name" value="PROTEIN-GLUTAMATE METHYLESTERASE/PROTEIN-GLUTAMINE GLUTAMINASE"/>
    <property type="match status" value="1"/>
</dbReference>
<evidence type="ECO:0000313" key="7">
    <source>
        <dbReference type="Proteomes" id="UP001352263"/>
    </source>
</evidence>
<evidence type="ECO:0000313" key="6">
    <source>
        <dbReference type="EMBL" id="MEC4717988.1"/>
    </source>
</evidence>
<proteinExistence type="predicted"/>
<dbReference type="Proteomes" id="UP001352263">
    <property type="component" value="Unassembled WGS sequence"/>
</dbReference>
<organism evidence="6 7">
    <name type="scientific">Noviherbaspirillum album</name>
    <dbReference type="NCBI Taxonomy" id="3080276"/>
    <lineage>
        <taxon>Bacteria</taxon>
        <taxon>Pseudomonadati</taxon>
        <taxon>Pseudomonadota</taxon>
        <taxon>Betaproteobacteria</taxon>
        <taxon>Burkholderiales</taxon>
        <taxon>Oxalobacteraceae</taxon>
        <taxon>Noviherbaspirillum</taxon>
    </lineage>
</organism>
<reference evidence="6 7" key="1">
    <citation type="submission" date="2023-10" db="EMBL/GenBank/DDBJ databases">
        <title>Noviherbaspirillum sp. CPCC 100848 genome assembly.</title>
        <authorList>
            <person name="Li X.Y."/>
            <person name="Fang X.M."/>
        </authorList>
    </citation>
    <scope>NUCLEOTIDE SEQUENCE [LARGE SCALE GENOMIC DNA]</scope>
    <source>
        <strain evidence="6 7">CPCC 100848</strain>
    </source>
</reference>
<dbReference type="PROSITE" id="PS50122">
    <property type="entry name" value="CHEB"/>
    <property type="match status" value="1"/>
</dbReference>
<accession>A0ABU6J390</accession>
<gene>
    <name evidence="6" type="ORF">RY831_02385</name>
</gene>
<feature type="domain" description="CheB-type methylesterase" evidence="5">
    <location>
        <begin position="5"/>
        <end position="197"/>
    </location>
</feature>
<dbReference type="InterPro" id="IPR000673">
    <property type="entry name" value="Sig_transdc_resp-reg_Me-estase"/>
</dbReference>
<evidence type="ECO:0000256" key="4">
    <source>
        <dbReference type="PROSITE-ProRule" id="PRU00050"/>
    </source>
</evidence>
<dbReference type="EMBL" id="JAWIIV010000001">
    <property type="protein sequence ID" value="MEC4717988.1"/>
    <property type="molecule type" value="Genomic_DNA"/>
</dbReference>
<dbReference type="InterPro" id="IPR035909">
    <property type="entry name" value="CheB_C"/>
</dbReference>
<comment type="catalytic activity">
    <reaction evidence="3">
        <text>[protein]-L-glutamate 5-O-methyl ester + H2O = L-glutamyl-[protein] + methanol + H(+)</text>
        <dbReference type="Rhea" id="RHEA:23236"/>
        <dbReference type="Rhea" id="RHEA-COMP:10208"/>
        <dbReference type="Rhea" id="RHEA-COMP:10311"/>
        <dbReference type="ChEBI" id="CHEBI:15377"/>
        <dbReference type="ChEBI" id="CHEBI:15378"/>
        <dbReference type="ChEBI" id="CHEBI:17790"/>
        <dbReference type="ChEBI" id="CHEBI:29973"/>
        <dbReference type="ChEBI" id="CHEBI:82795"/>
        <dbReference type="EC" id="3.1.1.61"/>
    </reaction>
</comment>